<reference evidence="2" key="1">
    <citation type="journal article" date="2014" name="Int. J. Syst. Evol. Microbiol.">
        <title>Complete genome sequence of Corynebacterium casei LMG S-19264T (=DSM 44701T), isolated from a smear-ripened cheese.</title>
        <authorList>
            <consortium name="US DOE Joint Genome Institute (JGI-PGF)"/>
            <person name="Walter F."/>
            <person name="Albersmeier A."/>
            <person name="Kalinowski J."/>
            <person name="Ruckert C."/>
        </authorList>
    </citation>
    <scope>NUCLEOTIDE SEQUENCE</scope>
    <source>
        <strain evidence="2">JCM 11219</strain>
    </source>
</reference>
<dbReference type="Pfam" id="PF09341">
    <property type="entry name" value="Pcc1"/>
    <property type="match status" value="1"/>
</dbReference>
<protein>
    <recommendedName>
        <fullName evidence="4">Transcription factor Pcc1</fullName>
    </recommendedName>
</protein>
<dbReference type="InterPro" id="IPR015419">
    <property type="entry name" value="CTAG/Pcc1"/>
</dbReference>
<organism evidence="2 3">
    <name type="scientific">Vulcanisaeta souniana JCM 11219</name>
    <dbReference type="NCBI Taxonomy" id="1293586"/>
    <lineage>
        <taxon>Archaea</taxon>
        <taxon>Thermoproteota</taxon>
        <taxon>Thermoprotei</taxon>
        <taxon>Thermoproteales</taxon>
        <taxon>Thermoproteaceae</taxon>
        <taxon>Vulcanisaeta</taxon>
    </lineage>
</organism>
<dbReference type="EMBL" id="BMNM01000001">
    <property type="protein sequence ID" value="GGI68672.1"/>
    <property type="molecule type" value="Genomic_DNA"/>
</dbReference>
<sequence length="81" mass="9039">MSECLFRAVFSLRDTDKDLIIKSFKTLEREMRFSRGFVSIGADDDGVTIVVCARDLSSLRSLVNGVMKSLYLIFEAVNLGA</sequence>
<accession>A0A830ECE2</accession>
<name>A0A830ECE2_9CREN</name>
<dbReference type="AlphaFoldDB" id="A0A830ECE2"/>
<evidence type="ECO:0000313" key="2">
    <source>
        <dbReference type="EMBL" id="GGI68672.1"/>
    </source>
</evidence>
<evidence type="ECO:0000256" key="1">
    <source>
        <dbReference type="ARBA" id="ARBA00007073"/>
    </source>
</evidence>
<gene>
    <name evidence="2" type="ORF">GCM10007112_02100</name>
</gene>
<dbReference type="Proteomes" id="UP000657075">
    <property type="component" value="Unassembled WGS sequence"/>
</dbReference>
<evidence type="ECO:0008006" key="4">
    <source>
        <dbReference type="Google" id="ProtNLM"/>
    </source>
</evidence>
<dbReference type="GeneID" id="76206641"/>
<proteinExistence type="inferred from homology"/>
<evidence type="ECO:0000313" key="3">
    <source>
        <dbReference type="Proteomes" id="UP000657075"/>
    </source>
</evidence>
<dbReference type="Gene3D" id="3.30.310.50">
    <property type="entry name" value="Alpha-D-phosphohexomutase, C-terminal domain"/>
    <property type="match status" value="1"/>
</dbReference>
<comment type="caution">
    <text evidence="2">The sequence shown here is derived from an EMBL/GenBank/DDBJ whole genome shotgun (WGS) entry which is preliminary data.</text>
</comment>
<dbReference type="RefSeq" id="WP_054843174.1">
    <property type="nucleotide sequence ID" value="NZ_AP026830.1"/>
</dbReference>
<comment type="similarity">
    <text evidence="1">Belongs to the CTAG/PCC1 family.</text>
</comment>
<reference evidence="2" key="2">
    <citation type="submission" date="2020-09" db="EMBL/GenBank/DDBJ databases">
        <authorList>
            <person name="Sun Q."/>
            <person name="Ohkuma M."/>
        </authorList>
    </citation>
    <scope>NUCLEOTIDE SEQUENCE</scope>
    <source>
        <strain evidence="2">JCM 11219</strain>
    </source>
</reference>